<organism evidence="1 2">
    <name type="scientific">Stackebrandtia endophytica</name>
    <dbReference type="NCBI Taxonomy" id="1496996"/>
    <lineage>
        <taxon>Bacteria</taxon>
        <taxon>Bacillati</taxon>
        <taxon>Actinomycetota</taxon>
        <taxon>Actinomycetes</taxon>
        <taxon>Glycomycetales</taxon>
        <taxon>Glycomycetaceae</taxon>
        <taxon>Stackebrandtia</taxon>
    </lineage>
</organism>
<dbReference type="InParanoid" id="A0A543AVF9"/>
<protein>
    <recommendedName>
        <fullName evidence="3">SnoaL-like protein</fullName>
    </recommendedName>
</protein>
<accession>A0A543AVF9</accession>
<dbReference type="Gene3D" id="3.10.450.50">
    <property type="match status" value="1"/>
</dbReference>
<dbReference type="OrthoDB" id="3576198at2"/>
<dbReference type="EMBL" id="VFOW01000001">
    <property type="protein sequence ID" value="TQL76568.1"/>
    <property type="molecule type" value="Genomic_DNA"/>
</dbReference>
<dbReference type="SUPFAM" id="SSF54427">
    <property type="entry name" value="NTF2-like"/>
    <property type="match status" value="1"/>
</dbReference>
<evidence type="ECO:0000313" key="2">
    <source>
        <dbReference type="Proteomes" id="UP000317043"/>
    </source>
</evidence>
<keyword evidence="2" id="KW-1185">Reference proteome</keyword>
<dbReference type="InterPro" id="IPR032710">
    <property type="entry name" value="NTF2-like_dom_sf"/>
</dbReference>
<comment type="caution">
    <text evidence="1">The sequence shown here is derived from an EMBL/GenBank/DDBJ whole genome shotgun (WGS) entry which is preliminary data.</text>
</comment>
<name>A0A543AVF9_9ACTN</name>
<evidence type="ECO:0008006" key="3">
    <source>
        <dbReference type="Google" id="ProtNLM"/>
    </source>
</evidence>
<gene>
    <name evidence="1" type="ORF">FB566_2100</name>
</gene>
<proteinExistence type="predicted"/>
<dbReference type="AlphaFoldDB" id="A0A543AVF9"/>
<reference evidence="1 2" key="1">
    <citation type="submission" date="2019-06" db="EMBL/GenBank/DDBJ databases">
        <title>Sequencing the genomes of 1000 actinobacteria strains.</title>
        <authorList>
            <person name="Klenk H.-P."/>
        </authorList>
    </citation>
    <scope>NUCLEOTIDE SEQUENCE [LARGE SCALE GENOMIC DNA]</scope>
    <source>
        <strain evidence="1 2">DSM 45928</strain>
    </source>
</reference>
<evidence type="ECO:0000313" key="1">
    <source>
        <dbReference type="EMBL" id="TQL76568.1"/>
    </source>
</evidence>
<sequence length="132" mass="14261">MTDIEQGRLEPIRRWHRAVNERDQAMAAEVVTADVSVGGPRGRAEGVAVFLDWVEHSGISLQPVAWHTISPDVTVVEQDARWPTEAGGSTAPQRVATVFQLVGSRIAAVVRCEDVTAARAVAMELTNSTQTS</sequence>
<dbReference type="RefSeq" id="WP_142038158.1">
    <property type="nucleotide sequence ID" value="NZ_JBHTGS010000001.1"/>
</dbReference>
<dbReference type="Proteomes" id="UP000317043">
    <property type="component" value="Unassembled WGS sequence"/>
</dbReference>